<keyword evidence="3" id="KW-1185">Reference proteome</keyword>
<dbReference type="AlphaFoldDB" id="A0A5J9V1V2"/>
<accession>A0A5J9V1V2</accession>
<feature type="region of interest" description="Disordered" evidence="1">
    <location>
        <begin position="42"/>
        <end position="72"/>
    </location>
</feature>
<feature type="non-terminal residue" evidence="2">
    <location>
        <position position="1"/>
    </location>
</feature>
<gene>
    <name evidence="2" type="ORF">EJB05_21802</name>
</gene>
<dbReference type="Gramene" id="TVU30192">
    <property type="protein sequence ID" value="TVU30192"/>
    <property type="gene ID" value="EJB05_21802"/>
</dbReference>
<evidence type="ECO:0000256" key="1">
    <source>
        <dbReference type="SAM" id="MobiDB-lite"/>
    </source>
</evidence>
<name>A0A5J9V1V2_9POAL</name>
<protein>
    <submittedName>
        <fullName evidence="2">Uncharacterized protein</fullName>
    </submittedName>
</protein>
<comment type="caution">
    <text evidence="2">The sequence shown here is derived from an EMBL/GenBank/DDBJ whole genome shotgun (WGS) entry which is preliminary data.</text>
</comment>
<sequence length="495" mass="54744">MGTPSRHSSSAVVIRSLISRGGVQFDELWVRRLQESLDQRYSRLGSTDVTSSGRGELVGDSRPNGGSRGGARAGGFLPYGSNHRGGYGGSDGGCYNGEEVAALPVVSEGTALQVFDETPFGNVIWDDEDVFDEMPVKDHTTGQTGKTALKAPLPLECVAQENKSSLFLEHDGDDADQMSEGAFEYSIAGANEIFNEAHRKILKEELHKVVLHSPFSQAYESSCAKANLAQGNDKDSGVQSFSFWLRKCQHGAMMSLFQDHVSTKLDYKAVVRVPGRGSRMRNISTLIQFVLKFRDVFYLHIVYPAERKKYLDQANKGTLAISEECGQHKDIKAVVKAHFMILFYTLLMIRLCTWLSSLLRPWDPGVPELVLCHAHKHQIPLPIIVAVVKWRLLRRSSGGGITFPDLRQAIKISCGGPFGPLLISVFLIAPIMACRESKKTGAEKKGPNGWIGCYLIEESKVKSLCCGYKEKHSINVIMYLCQQLQVHMLLPVKLI</sequence>
<dbReference type="EMBL" id="RWGY01000011">
    <property type="protein sequence ID" value="TVU30192.1"/>
    <property type="molecule type" value="Genomic_DNA"/>
</dbReference>
<proteinExistence type="predicted"/>
<organism evidence="2 3">
    <name type="scientific">Eragrostis curvula</name>
    <name type="common">weeping love grass</name>
    <dbReference type="NCBI Taxonomy" id="38414"/>
    <lineage>
        <taxon>Eukaryota</taxon>
        <taxon>Viridiplantae</taxon>
        <taxon>Streptophyta</taxon>
        <taxon>Embryophyta</taxon>
        <taxon>Tracheophyta</taxon>
        <taxon>Spermatophyta</taxon>
        <taxon>Magnoliopsida</taxon>
        <taxon>Liliopsida</taxon>
        <taxon>Poales</taxon>
        <taxon>Poaceae</taxon>
        <taxon>PACMAD clade</taxon>
        <taxon>Chloridoideae</taxon>
        <taxon>Eragrostideae</taxon>
        <taxon>Eragrostidinae</taxon>
        <taxon>Eragrostis</taxon>
    </lineage>
</organism>
<dbReference type="Proteomes" id="UP000324897">
    <property type="component" value="Chromosome 1"/>
</dbReference>
<feature type="compositionally biased region" description="Polar residues" evidence="1">
    <location>
        <begin position="44"/>
        <end position="53"/>
    </location>
</feature>
<reference evidence="2 3" key="1">
    <citation type="journal article" date="2019" name="Sci. Rep.">
        <title>A high-quality genome of Eragrostis curvula grass provides insights into Poaceae evolution and supports new strategies to enhance forage quality.</title>
        <authorList>
            <person name="Carballo J."/>
            <person name="Santos B.A.C.M."/>
            <person name="Zappacosta D."/>
            <person name="Garbus I."/>
            <person name="Selva J.P."/>
            <person name="Gallo C.A."/>
            <person name="Diaz A."/>
            <person name="Albertini E."/>
            <person name="Caccamo M."/>
            <person name="Echenique V."/>
        </authorList>
    </citation>
    <scope>NUCLEOTIDE SEQUENCE [LARGE SCALE GENOMIC DNA]</scope>
    <source>
        <strain evidence="3">cv. Victoria</strain>
        <tissue evidence="2">Leaf</tissue>
    </source>
</reference>
<evidence type="ECO:0000313" key="2">
    <source>
        <dbReference type="EMBL" id="TVU30192.1"/>
    </source>
</evidence>
<evidence type="ECO:0000313" key="3">
    <source>
        <dbReference type="Proteomes" id="UP000324897"/>
    </source>
</evidence>